<evidence type="ECO:0000256" key="2">
    <source>
        <dbReference type="ARBA" id="ARBA00022448"/>
    </source>
</evidence>
<dbReference type="GO" id="GO:0005886">
    <property type="term" value="C:plasma membrane"/>
    <property type="evidence" value="ECO:0007669"/>
    <property type="project" value="UniProtKB-SubCell"/>
</dbReference>
<evidence type="ECO:0000259" key="8">
    <source>
        <dbReference type="PROSITE" id="PS50928"/>
    </source>
</evidence>
<dbReference type="STRING" id="168384.SAMN05660368_00919"/>
<keyword evidence="10" id="KW-1185">Reference proteome</keyword>
<keyword evidence="6 7" id="KW-0472">Membrane</keyword>
<comment type="subcellular location">
    <subcellularLocation>
        <location evidence="1 7">Cell membrane</location>
        <topology evidence="1 7">Multi-pass membrane protein</topology>
    </subcellularLocation>
</comment>
<evidence type="ECO:0000313" key="10">
    <source>
        <dbReference type="Proteomes" id="UP000005561"/>
    </source>
</evidence>
<keyword evidence="5 7" id="KW-1133">Transmembrane helix</keyword>
<name>C6LGR6_9FIRM</name>
<dbReference type="Gene3D" id="1.10.3720.10">
    <property type="entry name" value="MetI-like"/>
    <property type="match status" value="1"/>
</dbReference>
<keyword evidence="2 7" id="KW-0813">Transport</keyword>
<protein>
    <submittedName>
        <fullName evidence="9">ABC transporter, permease protein</fullName>
    </submittedName>
</protein>
<dbReference type="SUPFAM" id="SSF161098">
    <property type="entry name" value="MetI-like"/>
    <property type="match status" value="1"/>
</dbReference>
<evidence type="ECO:0000256" key="5">
    <source>
        <dbReference type="ARBA" id="ARBA00022989"/>
    </source>
</evidence>
<feature type="domain" description="ABC transmembrane type-1" evidence="8">
    <location>
        <begin position="91"/>
        <end position="281"/>
    </location>
</feature>
<dbReference type="eggNOG" id="COG0395">
    <property type="taxonomic scope" value="Bacteria"/>
</dbReference>
<feature type="transmembrane region" description="Helical" evidence="7">
    <location>
        <begin position="155"/>
        <end position="176"/>
    </location>
</feature>
<evidence type="ECO:0000256" key="4">
    <source>
        <dbReference type="ARBA" id="ARBA00022692"/>
    </source>
</evidence>
<gene>
    <name evidence="9" type="ORF">BRYFOR_07826</name>
</gene>
<evidence type="ECO:0000256" key="1">
    <source>
        <dbReference type="ARBA" id="ARBA00004651"/>
    </source>
</evidence>
<accession>C6LGR6</accession>
<dbReference type="CDD" id="cd06261">
    <property type="entry name" value="TM_PBP2"/>
    <property type="match status" value="1"/>
</dbReference>
<proteinExistence type="inferred from homology"/>
<keyword evidence="4 7" id="KW-0812">Transmembrane</keyword>
<feature type="transmembrane region" description="Helical" evidence="7">
    <location>
        <begin position="128"/>
        <end position="149"/>
    </location>
</feature>
<dbReference type="AlphaFoldDB" id="C6LGR6"/>
<feature type="transmembrane region" description="Helical" evidence="7">
    <location>
        <begin position="26"/>
        <end position="51"/>
    </location>
</feature>
<feature type="transmembrane region" description="Helical" evidence="7">
    <location>
        <begin position="201"/>
        <end position="223"/>
    </location>
</feature>
<dbReference type="PANTHER" id="PTHR43744:SF12">
    <property type="entry name" value="ABC TRANSPORTER PERMEASE PROTEIN MG189-RELATED"/>
    <property type="match status" value="1"/>
</dbReference>
<dbReference type="GO" id="GO:0055085">
    <property type="term" value="P:transmembrane transport"/>
    <property type="evidence" value="ECO:0007669"/>
    <property type="project" value="InterPro"/>
</dbReference>
<keyword evidence="3" id="KW-1003">Cell membrane</keyword>
<sequence length="296" mass="34567">MIRSKERWLMIRKLRNKYKNTRKRSFWGQFFLVIILCIFSYLMLLPFIWAFSTSLRLPADSFDLPPSFFPTEWRWENYAYVFKALPFMRFFRNSIFVTVIISIVQILFSTMAAFAFAKLNFKGKNILFIYLLSGLMLPYQSYVIAQFFIMNKMHLYNTLWALILPYFANPFGIFLLRQNMSGIPDSYIDAATIDGASKFRIYWSIMLPMTKSSIVVVIFMKFIEQWNNFFAALIYINSEEHFTLPMGMKTLQGFRSAGNLAHILAGVMISLIVPTIVYAFGQKYLLQSTALSGLKS</sequence>
<feature type="transmembrane region" description="Helical" evidence="7">
    <location>
        <begin position="260"/>
        <end position="281"/>
    </location>
</feature>
<evidence type="ECO:0000256" key="3">
    <source>
        <dbReference type="ARBA" id="ARBA00022475"/>
    </source>
</evidence>
<feature type="transmembrane region" description="Helical" evidence="7">
    <location>
        <begin position="95"/>
        <end position="116"/>
    </location>
</feature>
<dbReference type="Proteomes" id="UP000005561">
    <property type="component" value="Unassembled WGS sequence"/>
</dbReference>
<evidence type="ECO:0000256" key="7">
    <source>
        <dbReference type="RuleBase" id="RU363032"/>
    </source>
</evidence>
<dbReference type="PANTHER" id="PTHR43744">
    <property type="entry name" value="ABC TRANSPORTER PERMEASE PROTEIN MG189-RELATED-RELATED"/>
    <property type="match status" value="1"/>
</dbReference>
<organism evidence="9 10">
    <name type="scientific">Marvinbryantia formatexigens DSM 14469</name>
    <dbReference type="NCBI Taxonomy" id="478749"/>
    <lineage>
        <taxon>Bacteria</taxon>
        <taxon>Bacillati</taxon>
        <taxon>Bacillota</taxon>
        <taxon>Clostridia</taxon>
        <taxon>Lachnospirales</taxon>
        <taxon>Lachnospiraceae</taxon>
        <taxon>Marvinbryantia</taxon>
    </lineage>
</organism>
<dbReference type="PROSITE" id="PS50928">
    <property type="entry name" value="ABC_TM1"/>
    <property type="match status" value="1"/>
</dbReference>
<reference evidence="9" key="1">
    <citation type="submission" date="2009-07" db="EMBL/GenBank/DDBJ databases">
        <authorList>
            <person name="Weinstock G."/>
            <person name="Sodergren E."/>
            <person name="Clifton S."/>
            <person name="Fulton L."/>
            <person name="Fulton B."/>
            <person name="Courtney L."/>
            <person name="Fronick C."/>
            <person name="Harrison M."/>
            <person name="Strong C."/>
            <person name="Farmer C."/>
            <person name="Delahaunty K."/>
            <person name="Markovic C."/>
            <person name="Hall O."/>
            <person name="Minx P."/>
            <person name="Tomlinson C."/>
            <person name="Mitreva M."/>
            <person name="Nelson J."/>
            <person name="Hou S."/>
            <person name="Wollam A."/>
            <person name="Pepin K.H."/>
            <person name="Johnson M."/>
            <person name="Bhonagiri V."/>
            <person name="Nash W.E."/>
            <person name="Warren W."/>
            <person name="Chinwalla A."/>
            <person name="Mardis E.R."/>
            <person name="Wilson R.K."/>
        </authorList>
    </citation>
    <scope>NUCLEOTIDE SEQUENCE [LARGE SCALE GENOMIC DNA]</scope>
    <source>
        <strain evidence="9">DSM 14469</strain>
    </source>
</reference>
<comment type="caution">
    <text evidence="9">The sequence shown here is derived from an EMBL/GenBank/DDBJ whole genome shotgun (WGS) entry which is preliminary data.</text>
</comment>
<evidence type="ECO:0000256" key="6">
    <source>
        <dbReference type="ARBA" id="ARBA00023136"/>
    </source>
</evidence>
<comment type="similarity">
    <text evidence="7">Belongs to the binding-protein-dependent transport system permease family.</text>
</comment>
<evidence type="ECO:0000313" key="9">
    <source>
        <dbReference type="EMBL" id="EET60266.1"/>
    </source>
</evidence>
<dbReference type="InterPro" id="IPR000515">
    <property type="entry name" value="MetI-like"/>
</dbReference>
<dbReference type="EMBL" id="ACCL02000012">
    <property type="protein sequence ID" value="EET60266.1"/>
    <property type="molecule type" value="Genomic_DNA"/>
</dbReference>
<dbReference type="InterPro" id="IPR035906">
    <property type="entry name" value="MetI-like_sf"/>
</dbReference>
<dbReference type="Pfam" id="PF00528">
    <property type="entry name" value="BPD_transp_1"/>
    <property type="match status" value="1"/>
</dbReference>